<dbReference type="GO" id="GO:0031151">
    <property type="term" value="F:histone H3K79 methyltransferase activity"/>
    <property type="evidence" value="ECO:0007669"/>
    <property type="project" value="InterPro"/>
</dbReference>
<evidence type="ECO:0000259" key="1">
    <source>
        <dbReference type="Pfam" id="PF08123"/>
    </source>
</evidence>
<comment type="caution">
    <text evidence="2">The sequence shown here is derived from an EMBL/GenBank/DDBJ whole genome shotgun (WGS) entry which is preliminary data.</text>
</comment>
<evidence type="ECO:0000313" key="2">
    <source>
        <dbReference type="EMBL" id="POM79143.1"/>
    </source>
</evidence>
<dbReference type="EMBL" id="NCKW01001835">
    <property type="protein sequence ID" value="POM79143.1"/>
    <property type="molecule type" value="Genomic_DNA"/>
</dbReference>
<name>A0A2P4YMV1_9STRA</name>
<dbReference type="Gene3D" id="3.40.50.150">
    <property type="entry name" value="Vaccinia Virus protein VP39"/>
    <property type="match status" value="1"/>
</dbReference>
<proteinExistence type="predicted"/>
<sequence length="203" mass="23054">MKAEEAVASIFVAIPAKLVKTYDGHSIHRNVGEIYLLLLEEVDVVDGDVFVDIGAGLGNVVAQLILQTQVQRAIGIGIREDIQRAGVNAMKNSLFYQAFQERASFIYRDVTDIQLPHEFPFADATVVYWSNILFKQKVIEKVKAQLILISTVRILMSAVNFCPRHRKRYTNRFCSSFELTKTADVPCSWKAKLIPFYIYKAKH</sequence>
<keyword evidence="3" id="KW-1185">Reference proteome</keyword>
<gene>
    <name evidence="2" type="ORF">PHPALM_3245</name>
</gene>
<accession>A0A2P4YMV1</accession>
<dbReference type="InterPro" id="IPR025789">
    <property type="entry name" value="DOT1_dom"/>
</dbReference>
<protein>
    <recommendedName>
        <fullName evidence="1">DOT1 domain-containing protein</fullName>
    </recommendedName>
</protein>
<dbReference type="AlphaFoldDB" id="A0A2P4YMV1"/>
<dbReference type="Pfam" id="PF08123">
    <property type="entry name" value="DOT1"/>
    <property type="match status" value="1"/>
</dbReference>
<feature type="domain" description="DOT1" evidence="1">
    <location>
        <begin position="38"/>
        <end position="198"/>
    </location>
</feature>
<dbReference type="InterPro" id="IPR029063">
    <property type="entry name" value="SAM-dependent_MTases_sf"/>
</dbReference>
<dbReference type="Proteomes" id="UP000237271">
    <property type="component" value="Unassembled WGS sequence"/>
</dbReference>
<evidence type="ECO:0000313" key="3">
    <source>
        <dbReference type="Proteomes" id="UP000237271"/>
    </source>
</evidence>
<reference evidence="2 3" key="1">
    <citation type="journal article" date="2017" name="Genome Biol. Evol.">
        <title>Phytophthora megakarya and P. palmivora, closely related causal agents of cacao black pod rot, underwent increases in genome sizes and gene numbers by different mechanisms.</title>
        <authorList>
            <person name="Ali S.S."/>
            <person name="Shao J."/>
            <person name="Lary D.J."/>
            <person name="Kronmiller B."/>
            <person name="Shen D."/>
            <person name="Strem M.D."/>
            <person name="Amoako-Attah I."/>
            <person name="Akrofi A.Y."/>
            <person name="Begoude B.A."/>
            <person name="Ten Hoopen G.M."/>
            <person name="Coulibaly K."/>
            <person name="Kebe B.I."/>
            <person name="Melnick R.L."/>
            <person name="Guiltinan M.J."/>
            <person name="Tyler B.M."/>
            <person name="Meinhardt L.W."/>
            <person name="Bailey B.A."/>
        </authorList>
    </citation>
    <scope>NUCLEOTIDE SEQUENCE [LARGE SCALE GENOMIC DNA]</scope>
    <source>
        <strain evidence="3">sbr112.9</strain>
    </source>
</reference>
<dbReference type="OrthoDB" id="113908at2759"/>
<organism evidence="2 3">
    <name type="scientific">Phytophthora palmivora</name>
    <dbReference type="NCBI Taxonomy" id="4796"/>
    <lineage>
        <taxon>Eukaryota</taxon>
        <taxon>Sar</taxon>
        <taxon>Stramenopiles</taxon>
        <taxon>Oomycota</taxon>
        <taxon>Peronosporomycetes</taxon>
        <taxon>Peronosporales</taxon>
        <taxon>Peronosporaceae</taxon>
        <taxon>Phytophthora</taxon>
    </lineage>
</organism>
<dbReference type="SUPFAM" id="SSF53335">
    <property type="entry name" value="S-adenosyl-L-methionine-dependent methyltransferases"/>
    <property type="match status" value="1"/>
</dbReference>